<dbReference type="RefSeq" id="XP_016449332.1">
    <property type="nucleotide sequence ID" value="XM_016593846.2"/>
</dbReference>
<proteinExistence type="predicted"/>
<dbReference type="OrthoDB" id="1930727at2759"/>
<feature type="region of interest" description="Disordered" evidence="1">
    <location>
        <begin position="138"/>
        <end position="164"/>
    </location>
</feature>
<dbReference type="Proteomes" id="UP000790787">
    <property type="component" value="Chromosome 3"/>
</dbReference>
<evidence type="ECO:0000256" key="1">
    <source>
        <dbReference type="SAM" id="MobiDB-lite"/>
    </source>
</evidence>
<dbReference type="AlphaFoldDB" id="A0A1S3YBF8"/>
<reference evidence="2" key="1">
    <citation type="journal article" date="2014" name="Nat. Commun.">
        <title>The tobacco genome sequence and its comparison with those of tomato and potato.</title>
        <authorList>
            <person name="Sierro N."/>
            <person name="Battey J.N."/>
            <person name="Ouadi S."/>
            <person name="Bakaher N."/>
            <person name="Bovet L."/>
            <person name="Willig A."/>
            <person name="Goepfert S."/>
            <person name="Peitsch M.C."/>
            <person name="Ivanov N.V."/>
        </authorList>
    </citation>
    <scope>NUCLEOTIDE SEQUENCE [LARGE SCALE GENOMIC DNA]</scope>
</reference>
<dbReference type="RefSeq" id="XP_016449332.1">
    <property type="nucleotide sequence ID" value="XM_016593846.1"/>
</dbReference>
<keyword evidence="2" id="KW-1185">Reference proteome</keyword>
<feature type="region of interest" description="Disordered" evidence="1">
    <location>
        <begin position="1"/>
        <end position="107"/>
    </location>
</feature>
<reference evidence="3" key="2">
    <citation type="submission" date="2025-08" db="UniProtKB">
        <authorList>
            <consortium name="RefSeq"/>
        </authorList>
    </citation>
    <scope>IDENTIFICATION</scope>
    <source>
        <tissue evidence="3">Leaf</tissue>
    </source>
</reference>
<sequence length="380" mass="40742">MPSGAKKRKAAKKKKELQSKETPTSHNTTGSVLAGEEDLKHEDKESDSEGGSPASQDHQNHQNQFTEEEVENGEKQLDVSHDQSIDENKSNGVKDEGKEVEIVGNEDGGVVQVERELKIEGEFDGQKINVEYVEPMIESNREGLRRSSSSSSSSSSGSSVEKYAVGDKNNIVVDNAPAVELVKESDCLHDTQVTDSIEGTTSASDLDKAAISEDVVQVTTSASDADNVTGSTVEPVVKEKGAEKLYVVDEKDTALDTVMENLDVVVDKATVSEVLVETRLEKRDEAASAASCEASAISTGNAVANTDIKASVNIENEDKVEPPHNAPTIDVGVCADNVKESPANEFHDHQLKVALPSRPVQTTSWKGCCGLFELFAGSNR</sequence>
<evidence type="ECO:0000313" key="2">
    <source>
        <dbReference type="Proteomes" id="UP000790787"/>
    </source>
</evidence>
<feature type="compositionally biased region" description="Low complexity" evidence="1">
    <location>
        <begin position="147"/>
        <end position="159"/>
    </location>
</feature>
<evidence type="ECO:0000313" key="3">
    <source>
        <dbReference type="RefSeq" id="XP_016449332.1"/>
    </source>
</evidence>
<accession>A0A1S3YBF8</accession>
<feature type="compositionally biased region" description="Polar residues" evidence="1">
    <location>
        <begin position="20"/>
        <end position="31"/>
    </location>
</feature>
<feature type="compositionally biased region" description="Polar residues" evidence="1">
    <location>
        <begin position="53"/>
        <end position="65"/>
    </location>
</feature>
<feature type="compositionally biased region" description="Basic and acidic residues" evidence="1">
    <location>
        <begin position="72"/>
        <end position="101"/>
    </location>
</feature>
<gene>
    <name evidence="3" type="primary">LOC107774351</name>
</gene>
<organism evidence="2 3">
    <name type="scientific">Nicotiana tabacum</name>
    <name type="common">Common tobacco</name>
    <dbReference type="NCBI Taxonomy" id="4097"/>
    <lineage>
        <taxon>Eukaryota</taxon>
        <taxon>Viridiplantae</taxon>
        <taxon>Streptophyta</taxon>
        <taxon>Embryophyta</taxon>
        <taxon>Tracheophyta</taxon>
        <taxon>Spermatophyta</taxon>
        <taxon>Magnoliopsida</taxon>
        <taxon>eudicotyledons</taxon>
        <taxon>Gunneridae</taxon>
        <taxon>Pentapetalae</taxon>
        <taxon>asterids</taxon>
        <taxon>lamiids</taxon>
        <taxon>Solanales</taxon>
        <taxon>Solanaceae</taxon>
        <taxon>Nicotianoideae</taxon>
        <taxon>Nicotianeae</taxon>
        <taxon>Nicotiana</taxon>
    </lineage>
</organism>
<dbReference type="STRING" id="4097.A0A1S3YBF8"/>
<dbReference type="GeneID" id="107774351"/>
<dbReference type="PANTHER" id="PTHR37187:SF7">
    <property type="entry name" value="EXPRESSED PROTEIN"/>
    <property type="match status" value="1"/>
</dbReference>
<dbReference type="PaxDb" id="4097-A0A1S3YBF8"/>
<dbReference type="KEGG" id="nta:107774351"/>
<dbReference type="OMA" id="SPARECH"/>
<feature type="compositionally biased region" description="Basic residues" evidence="1">
    <location>
        <begin position="1"/>
        <end position="15"/>
    </location>
</feature>
<name>A0A1S3YBF8_TOBAC</name>
<dbReference type="PANTHER" id="PTHR37187">
    <property type="entry name" value="EXPRESSED PROTEIN"/>
    <property type="match status" value="1"/>
</dbReference>
<protein>
    <submittedName>
        <fullName evidence="3">Uncharacterized protein LOC107774351</fullName>
    </submittedName>
</protein>